<dbReference type="AlphaFoldDB" id="A0A1F4XMZ8"/>
<dbReference type="Proteomes" id="UP000177564">
    <property type="component" value="Unassembled WGS sequence"/>
</dbReference>
<dbReference type="InterPro" id="IPR009003">
    <property type="entry name" value="Peptidase_S1_PA"/>
</dbReference>
<gene>
    <name evidence="2" type="ORF">A3D68_01330</name>
</gene>
<name>A0A1F4XMZ8_9BACT</name>
<dbReference type="SUPFAM" id="SSF50494">
    <property type="entry name" value="Trypsin-like serine proteases"/>
    <property type="match status" value="1"/>
</dbReference>
<comment type="caution">
    <text evidence="2">The sequence shown here is derived from an EMBL/GenBank/DDBJ whole genome shotgun (WGS) entry which is preliminary data.</text>
</comment>
<dbReference type="InterPro" id="IPR043504">
    <property type="entry name" value="Peptidase_S1_PA_chymotrypsin"/>
</dbReference>
<organism evidence="2 3">
    <name type="scientific">Candidatus Adlerbacteria bacterium RIFCSPHIGHO2_02_FULL_52_17</name>
    <dbReference type="NCBI Taxonomy" id="1797240"/>
    <lineage>
        <taxon>Bacteria</taxon>
        <taxon>Candidatus Adleribacteriota</taxon>
    </lineage>
</organism>
<dbReference type="STRING" id="1797240.A3D68_01330"/>
<dbReference type="EMBL" id="MEWU01000031">
    <property type="protein sequence ID" value="OGC83016.1"/>
    <property type="molecule type" value="Genomic_DNA"/>
</dbReference>
<feature type="transmembrane region" description="Helical" evidence="1">
    <location>
        <begin position="12"/>
        <end position="34"/>
    </location>
</feature>
<evidence type="ECO:0000313" key="3">
    <source>
        <dbReference type="Proteomes" id="UP000177564"/>
    </source>
</evidence>
<sequence>MDIEKLTKHQIILLTLLVSFVTSIATGIVTVSLMDQAPAGVTKVVNQIVEKTIERVVPQNLGAAVTTVTEKTVVVKDDDLIAQSIASVQKGIIRIVAKDGNTLVARGIITSKEGMGLTDRVALSASGATDFEAILASGERVPLTLPSMQSTSTPLATISVAVGTSTGFAPVKLADISKVALGQTVIRIGGVSADTVGSGVVAMIPAGTPGTLPSMIEASVSSATPGSIIITLFGEVVGVITAESAALGSYLYSIPQTAAPATPINTIETKPAPGS</sequence>
<keyword evidence="1" id="KW-0812">Transmembrane</keyword>
<protein>
    <submittedName>
        <fullName evidence="2">Uncharacterized protein</fullName>
    </submittedName>
</protein>
<proteinExistence type="predicted"/>
<evidence type="ECO:0000313" key="2">
    <source>
        <dbReference type="EMBL" id="OGC83016.1"/>
    </source>
</evidence>
<keyword evidence="1" id="KW-0472">Membrane</keyword>
<evidence type="ECO:0000256" key="1">
    <source>
        <dbReference type="SAM" id="Phobius"/>
    </source>
</evidence>
<reference evidence="2 3" key="1">
    <citation type="journal article" date="2016" name="Nat. Commun.">
        <title>Thousands of microbial genomes shed light on interconnected biogeochemical processes in an aquifer system.</title>
        <authorList>
            <person name="Anantharaman K."/>
            <person name="Brown C.T."/>
            <person name="Hug L.A."/>
            <person name="Sharon I."/>
            <person name="Castelle C.J."/>
            <person name="Probst A.J."/>
            <person name="Thomas B.C."/>
            <person name="Singh A."/>
            <person name="Wilkins M.J."/>
            <person name="Karaoz U."/>
            <person name="Brodie E.L."/>
            <person name="Williams K.H."/>
            <person name="Hubbard S.S."/>
            <person name="Banfield J.F."/>
        </authorList>
    </citation>
    <scope>NUCLEOTIDE SEQUENCE [LARGE SCALE GENOMIC DNA]</scope>
</reference>
<dbReference type="Gene3D" id="2.40.10.10">
    <property type="entry name" value="Trypsin-like serine proteases"/>
    <property type="match status" value="2"/>
</dbReference>
<accession>A0A1F4XMZ8</accession>
<keyword evidence="1" id="KW-1133">Transmembrane helix</keyword>